<dbReference type="AlphaFoldDB" id="A0A844P0B5"/>
<name>A0A844P0B5_ALIFS</name>
<feature type="transmembrane region" description="Helical" evidence="1">
    <location>
        <begin position="55"/>
        <end position="75"/>
    </location>
</feature>
<evidence type="ECO:0000259" key="2">
    <source>
        <dbReference type="Pfam" id="PF13280"/>
    </source>
</evidence>
<keyword evidence="1" id="KW-0472">Membrane</keyword>
<dbReference type="InterPro" id="IPR026881">
    <property type="entry name" value="WYL_dom"/>
</dbReference>
<gene>
    <name evidence="3" type="ORF">GNP88_05595</name>
</gene>
<organism evidence="3 4">
    <name type="scientific">Aliivibrio fischeri</name>
    <name type="common">Vibrio fischeri</name>
    <dbReference type="NCBI Taxonomy" id="668"/>
    <lineage>
        <taxon>Bacteria</taxon>
        <taxon>Pseudomonadati</taxon>
        <taxon>Pseudomonadota</taxon>
        <taxon>Gammaproteobacteria</taxon>
        <taxon>Vibrionales</taxon>
        <taxon>Vibrionaceae</taxon>
        <taxon>Aliivibrio</taxon>
    </lineage>
</organism>
<accession>A0A844P0B5</accession>
<evidence type="ECO:0000313" key="3">
    <source>
        <dbReference type="EMBL" id="MUK48666.1"/>
    </source>
</evidence>
<dbReference type="EMBL" id="WOBN01000009">
    <property type="protein sequence ID" value="MUK48666.1"/>
    <property type="molecule type" value="Genomic_DNA"/>
</dbReference>
<proteinExistence type="predicted"/>
<dbReference type="RefSeq" id="WP_155655459.1">
    <property type="nucleotide sequence ID" value="NZ_WOBN01000009.1"/>
</dbReference>
<dbReference type="Proteomes" id="UP000448038">
    <property type="component" value="Unassembled WGS sequence"/>
</dbReference>
<sequence length="311" mass="35352">MKLGLKIGVVLLPIPSLYWVYKQSNPLWIKIISSLWTIFVSIVQLGSFLSDDGFSGYPSFAIVTLICFFTLHGIYSGIRSLVNKKKGGIPSSSKSPIIQEISKNTFGISKPIEENEPELAIGNETLTPRRARALYTLALKILADDEVDLEESKKLRSWLLRYPESQDDNRTQLLYTTVKEVLKDKVLEKEEALELFALLSEYCDQHEKSEATEEAKKLEKQLKKKASTFKRSSPNSTSFIDQLEFGHEYFMSYQDANGNASDRNIVLHSVNINAQQQYYIKAHCLLRNSIRTFRADRIVNICNVDTGEVVL</sequence>
<comment type="caution">
    <text evidence="3">The sequence shown here is derived from an EMBL/GenBank/DDBJ whole genome shotgun (WGS) entry which is preliminary data.</text>
</comment>
<feature type="domain" description="WYL" evidence="2">
    <location>
        <begin position="251"/>
        <end position="300"/>
    </location>
</feature>
<dbReference type="Pfam" id="PF13280">
    <property type="entry name" value="WYL"/>
    <property type="match status" value="1"/>
</dbReference>
<keyword evidence="1" id="KW-0812">Transmembrane</keyword>
<evidence type="ECO:0000256" key="1">
    <source>
        <dbReference type="SAM" id="Phobius"/>
    </source>
</evidence>
<reference evidence="3 4" key="1">
    <citation type="submission" date="2019-11" db="EMBL/GenBank/DDBJ databases">
        <title>Using colonization assays and comparative genomics to discover symbiosis behaviors and factors in Vibrio fischeri.</title>
        <authorList>
            <person name="Bongrand C."/>
            <person name="Moriano-Gutierrez S."/>
            <person name="Arevalo P."/>
            <person name="Mcfall-Ngai M."/>
            <person name="Visick K."/>
            <person name="Polz M.F."/>
            <person name="Ruby E.G."/>
        </authorList>
    </citation>
    <scope>NUCLEOTIDE SEQUENCE [LARGE SCALE GENOMIC DNA]</scope>
    <source>
        <strain evidence="4">emors.4.1</strain>
    </source>
</reference>
<keyword evidence="1" id="KW-1133">Transmembrane helix</keyword>
<feature type="transmembrane region" description="Helical" evidence="1">
    <location>
        <begin position="27"/>
        <end position="49"/>
    </location>
</feature>
<evidence type="ECO:0000313" key="4">
    <source>
        <dbReference type="Proteomes" id="UP000448038"/>
    </source>
</evidence>
<protein>
    <recommendedName>
        <fullName evidence="2">WYL domain-containing protein</fullName>
    </recommendedName>
</protein>